<keyword evidence="3" id="KW-0378">Hydrolase</keyword>
<sequence>MDRNLKQFSAIYIGGGNTFRLLKDFKETCFTNVLKEYLAKGGIIYGGSAGAIIFGQDIRTCSHMDSNDVGLQDFHGLGLVENYSIWCHYNGENDAVINNYIFEYKNPVISLPEETALFIDDEVITVIGTKPAILFNEENKKVIQPGTLLS</sequence>
<dbReference type="PANTHER" id="PTHR20842:SF0">
    <property type="entry name" value="ALPHA-ASPARTYL DIPEPTIDASE"/>
    <property type="match status" value="1"/>
</dbReference>
<comment type="similarity">
    <text evidence="1">Belongs to the peptidase S51 family.</text>
</comment>
<dbReference type="InterPro" id="IPR029062">
    <property type="entry name" value="Class_I_gatase-like"/>
</dbReference>
<dbReference type="STRING" id="1308866.J416_04406"/>
<keyword evidence="6" id="KW-1185">Reference proteome</keyword>
<dbReference type="InterPro" id="IPR005320">
    <property type="entry name" value="Peptidase_S51"/>
</dbReference>
<evidence type="ECO:0000313" key="6">
    <source>
        <dbReference type="Proteomes" id="UP000012283"/>
    </source>
</evidence>
<reference evidence="5 6" key="1">
    <citation type="submission" date="2013-03" db="EMBL/GenBank/DDBJ databases">
        <title>Draft genome sequence of Gracibacillus halophilus YIM-C55.5, a moderately halophilic and thermophilic organism from the Xiaochaidamu salt lake.</title>
        <authorList>
            <person name="Sugumar T."/>
            <person name="Polireddy D.R."/>
            <person name="Antony A."/>
            <person name="Madhava Y.R."/>
            <person name="Sivakumar N."/>
        </authorList>
    </citation>
    <scope>NUCLEOTIDE SEQUENCE [LARGE SCALE GENOMIC DNA]</scope>
    <source>
        <strain evidence="5 6">YIM-C55.5</strain>
    </source>
</reference>
<accession>N4WNF1</accession>
<dbReference type="Pfam" id="PF03575">
    <property type="entry name" value="Peptidase_S51"/>
    <property type="match status" value="1"/>
</dbReference>
<evidence type="ECO:0000313" key="5">
    <source>
        <dbReference type="EMBL" id="ENH97657.1"/>
    </source>
</evidence>
<keyword evidence="2" id="KW-0645">Protease</keyword>
<dbReference type="GO" id="GO:0008236">
    <property type="term" value="F:serine-type peptidase activity"/>
    <property type="evidence" value="ECO:0007669"/>
    <property type="project" value="UniProtKB-KW"/>
</dbReference>
<dbReference type="Gene3D" id="3.40.50.880">
    <property type="match status" value="1"/>
</dbReference>
<evidence type="ECO:0008006" key="7">
    <source>
        <dbReference type="Google" id="ProtNLM"/>
    </source>
</evidence>
<dbReference type="AlphaFoldDB" id="N4WNF1"/>
<evidence type="ECO:0000256" key="4">
    <source>
        <dbReference type="ARBA" id="ARBA00022825"/>
    </source>
</evidence>
<dbReference type="PATRIC" id="fig|1308866.3.peg.888"/>
<name>N4WNF1_9BACI</name>
<dbReference type="RefSeq" id="WP_003465760.1">
    <property type="nucleotide sequence ID" value="NZ_APML01000017.1"/>
</dbReference>
<dbReference type="SUPFAM" id="SSF52317">
    <property type="entry name" value="Class I glutamine amidotransferase-like"/>
    <property type="match status" value="1"/>
</dbReference>
<dbReference type="GO" id="GO:0006508">
    <property type="term" value="P:proteolysis"/>
    <property type="evidence" value="ECO:0007669"/>
    <property type="project" value="UniProtKB-KW"/>
</dbReference>
<proteinExistence type="inferred from homology"/>
<keyword evidence="4" id="KW-0720">Serine protease</keyword>
<dbReference type="Proteomes" id="UP000012283">
    <property type="component" value="Unassembled WGS sequence"/>
</dbReference>
<evidence type="ECO:0000256" key="3">
    <source>
        <dbReference type="ARBA" id="ARBA00022801"/>
    </source>
</evidence>
<comment type="caution">
    <text evidence="5">The sequence shown here is derived from an EMBL/GenBank/DDBJ whole genome shotgun (WGS) entry which is preliminary data.</text>
</comment>
<dbReference type="PANTHER" id="PTHR20842">
    <property type="entry name" value="PROTEASE S51 ALPHA-ASPARTYL DIPEPTIDASE"/>
    <property type="match status" value="1"/>
</dbReference>
<protein>
    <recommendedName>
        <fullName evidence="7">Peptidase E</fullName>
    </recommendedName>
</protein>
<gene>
    <name evidence="5" type="ORF">J416_04406</name>
</gene>
<evidence type="ECO:0000256" key="1">
    <source>
        <dbReference type="ARBA" id="ARBA00006534"/>
    </source>
</evidence>
<dbReference type="EMBL" id="APML01000017">
    <property type="protein sequence ID" value="ENH97657.1"/>
    <property type="molecule type" value="Genomic_DNA"/>
</dbReference>
<evidence type="ECO:0000256" key="2">
    <source>
        <dbReference type="ARBA" id="ARBA00022670"/>
    </source>
</evidence>
<organism evidence="5 6">
    <name type="scientific">Gracilibacillus halophilus YIM-C55.5</name>
    <dbReference type="NCBI Taxonomy" id="1308866"/>
    <lineage>
        <taxon>Bacteria</taxon>
        <taxon>Bacillati</taxon>
        <taxon>Bacillota</taxon>
        <taxon>Bacilli</taxon>
        <taxon>Bacillales</taxon>
        <taxon>Bacillaceae</taxon>
        <taxon>Gracilibacillus</taxon>
    </lineage>
</organism>
<dbReference type="eggNOG" id="COG3340">
    <property type="taxonomic scope" value="Bacteria"/>
</dbReference>